<dbReference type="InterPro" id="IPR044492">
    <property type="entry name" value="P_typ_ATPase_HD_dom"/>
</dbReference>
<dbReference type="InterPro" id="IPR023299">
    <property type="entry name" value="ATPase_P-typ_cyto_dom_N"/>
</dbReference>
<dbReference type="SFLD" id="SFLDF00027">
    <property type="entry name" value="p-type_atpase"/>
    <property type="match status" value="1"/>
</dbReference>
<dbReference type="PROSITE" id="PS00154">
    <property type="entry name" value="ATPASE_E1_E2"/>
    <property type="match status" value="1"/>
</dbReference>
<evidence type="ECO:0000259" key="13">
    <source>
        <dbReference type="PROSITE" id="PS50846"/>
    </source>
</evidence>
<evidence type="ECO:0000256" key="2">
    <source>
        <dbReference type="ARBA" id="ARBA00004170"/>
    </source>
</evidence>
<evidence type="ECO:0000256" key="6">
    <source>
        <dbReference type="ARBA" id="ARBA00022741"/>
    </source>
</evidence>
<dbReference type="PANTHER" id="PTHR48085:SF5">
    <property type="entry name" value="CADMIUM_ZINC-TRANSPORTING ATPASE HMA4-RELATED"/>
    <property type="match status" value="1"/>
</dbReference>
<evidence type="ECO:0000256" key="3">
    <source>
        <dbReference type="ARBA" id="ARBA00006024"/>
    </source>
</evidence>
<reference evidence="14 15" key="1">
    <citation type="journal article" date="2021" name="Nat. Commun.">
        <title>Incipient diploidization of the medicinal plant Perilla within 10,000 years.</title>
        <authorList>
            <person name="Zhang Y."/>
            <person name="Shen Q."/>
            <person name="Leng L."/>
            <person name="Zhang D."/>
            <person name="Chen S."/>
            <person name="Shi Y."/>
            <person name="Ning Z."/>
            <person name="Chen S."/>
        </authorList>
    </citation>
    <scope>NUCLEOTIDE SEQUENCE [LARGE SCALE GENOMIC DNA]</scope>
    <source>
        <strain evidence="15">cv. PC099</strain>
    </source>
</reference>
<feature type="transmembrane region" description="Helical" evidence="11">
    <location>
        <begin position="341"/>
        <end position="369"/>
    </location>
</feature>
<dbReference type="PRINTS" id="PR00119">
    <property type="entry name" value="CATATPASE"/>
</dbReference>
<evidence type="ECO:0000256" key="12">
    <source>
        <dbReference type="SAM" id="MobiDB-lite"/>
    </source>
</evidence>
<keyword evidence="4 11" id="KW-0812">Transmembrane</keyword>
<keyword evidence="7 11" id="KW-0067">ATP-binding</keyword>
<dbReference type="InterPro" id="IPR018303">
    <property type="entry name" value="ATPase_P-typ_P_site"/>
</dbReference>
<dbReference type="FunFam" id="2.70.150.10:FF:000002">
    <property type="entry name" value="Copper-transporting ATPase 1, putative"/>
    <property type="match status" value="1"/>
</dbReference>
<evidence type="ECO:0000256" key="11">
    <source>
        <dbReference type="RuleBase" id="RU362081"/>
    </source>
</evidence>
<feature type="transmembrane region" description="Helical" evidence="11">
    <location>
        <begin position="314"/>
        <end position="335"/>
    </location>
</feature>
<feature type="compositionally biased region" description="Basic and acidic residues" evidence="12">
    <location>
        <begin position="713"/>
        <end position="725"/>
    </location>
</feature>
<dbReference type="InterPro" id="IPR001757">
    <property type="entry name" value="P_typ_ATPase"/>
</dbReference>
<keyword evidence="5 11" id="KW-0479">Metal-binding</keyword>
<feature type="domain" description="HMA" evidence="13">
    <location>
        <begin position="13"/>
        <end position="79"/>
    </location>
</feature>
<dbReference type="PROSITE" id="PS50846">
    <property type="entry name" value="HMA_2"/>
    <property type="match status" value="1"/>
</dbReference>
<dbReference type="Pfam" id="PF00702">
    <property type="entry name" value="Hydrolase"/>
    <property type="match status" value="1"/>
</dbReference>
<dbReference type="AlphaFoldDB" id="A0AAD4INH4"/>
<sequence length="905" mass="98012">MEAIDKNVGKKFQKSYFDVLGLCCSSEVPMIEKILNSLDGIKGFSVVVPTKTLIVVHDSLLVSQIQIVKALNESRLEASVRVYGHSNYKNKWPSPYAVACGALLLLSFLKYAYAPFRWLAIAAIAVGIPPVILKALAAVRNFRLDINILVLITVAGSIALRDYWEAATIVFLFTISEWLESRASHKATAVMSSLISVVPQKAIIAETGEEMNADEVKLGTILAVKAGQVIPIDGVVVEGSCEVDEKIMTGESFPVTKQRDSTVWASTINLNGYISIKTTAVAEDCVVARMAKIVEEAQNKKSGTQRFLDKCAKYYTPAIVVISASLAIVPVAFHVGNKREWYHLALVVLVSGCPCALLLSTPVAMFCALSKAATLGVLFKGAEHLETLAGIKIMAFDKTGTITRGEFSVVDFKSLQPEIELNELLYWISSIESKSSHPMAAALVEFARTHSIEPKPDRVENFHNFPGEGISGKIEDKELYIGNKRIASRVGCSAVPVLEGHFDIQGKSVGYVLMGSCVAAIFTLSDVCRTGAKEAIEELKSLGIKTLMLTGDGHGAAKRAQEQLGGGVEVVRAELLPEDKARIIKEFQKEGATAMVGDGLNDAPALATADIGISMGVSGSALATESGDVVLMTNDIQRVPKSVRIARQVKRKIIENVMISISTKAAIVGLAIGGHPLVWAAVLSDVGTCLLVIFNSMLLLKGTPNLNSCCGDHNRRSKQDSESSNKHHSHCHHPHTHQDNIDDELEHQHEHGCCAASTTSESSKKHSDCHHEHPHSAPIVEDHHHHHGCCAHIEADDHQHSEKASLPSSSSLINDDQATSSSNLCHESHCGNHKSEDIQGCRHRKHGASQHSEACQDITGCNVVCTPSSNKMHRGCCHSFRRECCRINSPFDNNFRGGLSEIVID</sequence>
<evidence type="ECO:0000313" key="15">
    <source>
        <dbReference type="Proteomes" id="UP001190926"/>
    </source>
</evidence>
<dbReference type="SUPFAM" id="SSF55008">
    <property type="entry name" value="HMA, heavy metal-associated domain"/>
    <property type="match status" value="1"/>
</dbReference>
<dbReference type="GO" id="GO:0019829">
    <property type="term" value="F:ATPase-coupled monoatomic cation transmembrane transporter activity"/>
    <property type="evidence" value="ECO:0007669"/>
    <property type="project" value="InterPro"/>
</dbReference>
<dbReference type="InterPro" id="IPR036412">
    <property type="entry name" value="HAD-like_sf"/>
</dbReference>
<keyword evidence="10 11" id="KW-0472">Membrane</keyword>
<dbReference type="CDD" id="cd02079">
    <property type="entry name" value="P-type_ATPase_HM"/>
    <property type="match status" value="1"/>
</dbReference>
<dbReference type="SUPFAM" id="SSF56784">
    <property type="entry name" value="HAD-like"/>
    <property type="match status" value="1"/>
</dbReference>
<comment type="caution">
    <text evidence="14">The sequence shown here is derived from an EMBL/GenBank/DDBJ whole genome shotgun (WGS) entry which is preliminary data.</text>
</comment>
<dbReference type="Pfam" id="PF00122">
    <property type="entry name" value="E1-E2_ATPase"/>
    <property type="match status" value="1"/>
</dbReference>
<dbReference type="InterPro" id="IPR027256">
    <property type="entry name" value="P-typ_ATPase_IB"/>
</dbReference>
<dbReference type="SUPFAM" id="SSF81665">
    <property type="entry name" value="Calcium ATPase, transmembrane domain M"/>
    <property type="match status" value="1"/>
</dbReference>
<comment type="subcellular location">
    <subcellularLocation>
        <location evidence="1">Membrane</location>
        <topology evidence="1">Multi-pass membrane protein</topology>
    </subcellularLocation>
    <subcellularLocation>
        <location evidence="2">Membrane</location>
        <topology evidence="2">Peripheral membrane protein</topology>
    </subcellularLocation>
</comment>
<dbReference type="Gene3D" id="3.40.50.1000">
    <property type="entry name" value="HAD superfamily/HAD-like"/>
    <property type="match status" value="1"/>
</dbReference>
<dbReference type="Gene3D" id="3.40.1110.10">
    <property type="entry name" value="Calcium-transporting ATPase, cytoplasmic domain N"/>
    <property type="match status" value="1"/>
</dbReference>
<dbReference type="InterPro" id="IPR023214">
    <property type="entry name" value="HAD_sf"/>
</dbReference>
<evidence type="ECO:0000313" key="14">
    <source>
        <dbReference type="EMBL" id="KAH6755808.1"/>
    </source>
</evidence>
<evidence type="ECO:0000256" key="8">
    <source>
        <dbReference type="ARBA" id="ARBA00022967"/>
    </source>
</evidence>
<evidence type="ECO:0000256" key="1">
    <source>
        <dbReference type="ARBA" id="ARBA00004141"/>
    </source>
</evidence>
<keyword evidence="15" id="KW-1185">Reference proteome</keyword>
<evidence type="ECO:0000256" key="5">
    <source>
        <dbReference type="ARBA" id="ARBA00022723"/>
    </source>
</evidence>
<evidence type="ECO:0000256" key="4">
    <source>
        <dbReference type="ARBA" id="ARBA00022692"/>
    </source>
</evidence>
<feature type="region of interest" description="Disordered" evidence="12">
    <location>
        <begin position="800"/>
        <end position="820"/>
    </location>
</feature>
<dbReference type="FunFam" id="3.30.70.100:FF:000022">
    <property type="entry name" value="Putative cadmium/zinc-transporting ATPase 3"/>
    <property type="match status" value="1"/>
</dbReference>
<dbReference type="SFLD" id="SFLDG00002">
    <property type="entry name" value="C1.7:_P-type_atpase_like"/>
    <property type="match status" value="1"/>
</dbReference>
<dbReference type="NCBIfam" id="TIGR01494">
    <property type="entry name" value="ATPase_P-type"/>
    <property type="match status" value="1"/>
</dbReference>
<feature type="compositionally biased region" description="Basic residues" evidence="12">
    <location>
        <begin position="726"/>
        <end position="735"/>
    </location>
</feature>
<dbReference type="InterPro" id="IPR008250">
    <property type="entry name" value="ATPase_P-typ_transduc_dom_A_sf"/>
</dbReference>
<dbReference type="Gene3D" id="3.30.70.100">
    <property type="match status" value="1"/>
</dbReference>
<gene>
    <name evidence="14" type="ORF">C2S53_009273</name>
</gene>
<dbReference type="SUPFAM" id="SSF81653">
    <property type="entry name" value="Calcium ATPase, transduction domain A"/>
    <property type="match status" value="1"/>
</dbReference>
<dbReference type="InterPro" id="IPR006121">
    <property type="entry name" value="HMA_dom"/>
</dbReference>
<evidence type="ECO:0000256" key="10">
    <source>
        <dbReference type="ARBA" id="ARBA00023136"/>
    </source>
</evidence>
<organism evidence="14 15">
    <name type="scientific">Perilla frutescens var. hirtella</name>
    <name type="common">Perilla citriodora</name>
    <name type="synonym">Perilla setoyensis</name>
    <dbReference type="NCBI Taxonomy" id="608512"/>
    <lineage>
        <taxon>Eukaryota</taxon>
        <taxon>Viridiplantae</taxon>
        <taxon>Streptophyta</taxon>
        <taxon>Embryophyta</taxon>
        <taxon>Tracheophyta</taxon>
        <taxon>Spermatophyta</taxon>
        <taxon>Magnoliopsida</taxon>
        <taxon>eudicotyledons</taxon>
        <taxon>Gunneridae</taxon>
        <taxon>Pentapetalae</taxon>
        <taxon>asterids</taxon>
        <taxon>lamiids</taxon>
        <taxon>Lamiales</taxon>
        <taxon>Lamiaceae</taxon>
        <taxon>Nepetoideae</taxon>
        <taxon>Elsholtzieae</taxon>
        <taxon>Perilla</taxon>
    </lineage>
</organism>
<dbReference type="InterPro" id="IPR059000">
    <property type="entry name" value="ATPase_P-type_domA"/>
</dbReference>
<name>A0AAD4INH4_PERFH</name>
<dbReference type="Gene3D" id="2.70.150.10">
    <property type="entry name" value="Calcium-transporting ATPase, cytoplasmic transduction domain A"/>
    <property type="match status" value="1"/>
</dbReference>
<dbReference type="GO" id="GO:0009626">
    <property type="term" value="P:plant-type hypersensitive response"/>
    <property type="evidence" value="ECO:0007669"/>
    <property type="project" value="UniProtKB-KW"/>
</dbReference>
<dbReference type="PANTHER" id="PTHR48085">
    <property type="entry name" value="CADMIUM/ZINC-TRANSPORTING ATPASE HMA2-RELATED"/>
    <property type="match status" value="1"/>
</dbReference>
<dbReference type="Proteomes" id="UP001190926">
    <property type="component" value="Unassembled WGS sequence"/>
</dbReference>
<protein>
    <submittedName>
        <fullName evidence="14">Heavy metal atpase 2</fullName>
    </submittedName>
</protein>
<dbReference type="InterPro" id="IPR051014">
    <property type="entry name" value="Cation_Transport_ATPase_IB"/>
</dbReference>
<evidence type="ECO:0000256" key="7">
    <source>
        <dbReference type="ARBA" id="ARBA00022840"/>
    </source>
</evidence>
<dbReference type="GO" id="GO:0005524">
    <property type="term" value="F:ATP binding"/>
    <property type="evidence" value="ECO:0007669"/>
    <property type="project" value="UniProtKB-UniRule"/>
</dbReference>
<comment type="similarity">
    <text evidence="3 11">Belongs to the cation transport ATPase (P-type) (TC 3.A.3) family. Type IB subfamily.</text>
</comment>
<keyword evidence="9 11" id="KW-1133">Transmembrane helix</keyword>
<keyword evidence="8" id="KW-1278">Translocase</keyword>
<dbReference type="GO" id="GO:0016887">
    <property type="term" value="F:ATP hydrolysis activity"/>
    <property type="evidence" value="ECO:0007669"/>
    <property type="project" value="InterPro"/>
</dbReference>
<proteinExistence type="inferred from homology"/>
<dbReference type="InterPro" id="IPR036163">
    <property type="entry name" value="HMA_dom_sf"/>
</dbReference>
<dbReference type="NCBIfam" id="TIGR01512">
    <property type="entry name" value="ATPase-IB2_Cd"/>
    <property type="match status" value="1"/>
</dbReference>
<evidence type="ECO:0000256" key="9">
    <source>
        <dbReference type="ARBA" id="ARBA00022989"/>
    </source>
</evidence>
<dbReference type="GO" id="GO:0016020">
    <property type="term" value="C:membrane"/>
    <property type="evidence" value="ECO:0007669"/>
    <property type="project" value="UniProtKB-SubCell"/>
</dbReference>
<dbReference type="NCBIfam" id="TIGR01525">
    <property type="entry name" value="ATPase-IB_hvy"/>
    <property type="match status" value="1"/>
</dbReference>
<feature type="region of interest" description="Disordered" evidence="12">
    <location>
        <begin position="713"/>
        <end position="739"/>
    </location>
</feature>
<dbReference type="FunFam" id="3.40.1110.10:FF:000043">
    <property type="entry name" value="Putative cadmium/zinc-transporting ATPase 3"/>
    <property type="match status" value="1"/>
</dbReference>
<feature type="transmembrane region" description="Helical" evidence="11">
    <location>
        <begin position="96"/>
        <end position="113"/>
    </location>
</feature>
<dbReference type="SFLD" id="SFLDS00003">
    <property type="entry name" value="Haloacid_Dehalogenase"/>
    <property type="match status" value="1"/>
</dbReference>
<feature type="transmembrane region" description="Helical" evidence="11">
    <location>
        <begin position="119"/>
        <end position="139"/>
    </location>
</feature>
<accession>A0AAD4INH4</accession>
<dbReference type="InterPro" id="IPR023298">
    <property type="entry name" value="ATPase_P-typ_TM_dom_sf"/>
</dbReference>
<keyword evidence="6 11" id="KW-0547">Nucleotide-binding</keyword>
<dbReference type="EMBL" id="SDAM02029584">
    <property type="protein sequence ID" value="KAH6755808.1"/>
    <property type="molecule type" value="Genomic_DNA"/>
</dbReference>
<dbReference type="GO" id="GO:0046872">
    <property type="term" value="F:metal ion binding"/>
    <property type="evidence" value="ECO:0007669"/>
    <property type="project" value="UniProtKB-KW"/>
</dbReference>